<gene>
    <name evidence="2" type="ORF">CYMTET_36809</name>
</gene>
<dbReference type="Proteomes" id="UP001190700">
    <property type="component" value="Unassembled WGS sequence"/>
</dbReference>
<protein>
    <submittedName>
        <fullName evidence="2">Uncharacterized protein</fullName>
    </submittedName>
</protein>
<organism evidence="2 3">
    <name type="scientific">Cymbomonas tetramitiformis</name>
    <dbReference type="NCBI Taxonomy" id="36881"/>
    <lineage>
        <taxon>Eukaryota</taxon>
        <taxon>Viridiplantae</taxon>
        <taxon>Chlorophyta</taxon>
        <taxon>Pyramimonadophyceae</taxon>
        <taxon>Pyramimonadales</taxon>
        <taxon>Pyramimonadaceae</taxon>
        <taxon>Cymbomonas</taxon>
    </lineage>
</organism>
<evidence type="ECO:0000313" key="3">
    <source>
        <dbReference type="Proteomes" id="UP001190700"/>
    </source>
</evidence>
<evidence type="ECO:0000256" key="1">
    <source>
        <dbReference type="SAM" id="Coils"/>
    </source>
</evidence>
<proteinExistence type="predicted"/>
<feature type="coiled-coil region" evidence="1">
    <location>
        <begin position="34"/>
        <end position="68"/>
    </location>
</feature>
<reference evidence="2 3" key="1">
    <citation type="journal article" date="2015" name="Genome Biol. Evol.">
        <title>Comparative Genomics of a Bacterivorous Green Alga Reveals Evolutionary Causalities and Consequences of Phago-Mixotrophic Mode of Nutrition.</title>
        <authorList>
            <person name="Burns J.A."/>
            <person name="Paasch A."/>
            <person name="Narechania A."/>
            <person name="Kim E."/>
        </authorList>
    </citation>
    <scope>NUCLEOTIDE SEQUENCE [LARGE SCALE GENOMIC DNA]</scope>
    <source>
        <strain evidence="2 3">PLY_AMNH</strain>
    </source>
</reference>
<feature type="non-terminal residue" evidence="2">
    <location>
        <position position="1"/>
    </location>
</feature>
<dbReference type="AlphaFoldDB" id="A0AAE0CF92"/>
<dbReference type="EMBL" id="LGRX02024504">
    <property type="protein sequence ID" value="KAK3253961.1"/>
    <property type="molecule type" value="Genomic_DNA"/>
</dbReference>
<accession>A0AAE0CF92</accession>
<keyword evidence="1" id="KW-0175">Coiled coil</keyword>
<evidence type="ECO:0000313" key="2">
    <source>
        <dbReference type="EMBL" id="KAK3253961.1"/>
    </source>
</evidence>
<sequence>KNPTAAGDLRAAMMDKATAEDVLASTQSCASERATSLEANLAAARLRVAEQERLAAELQAQLTLARDDQVTTPTTRHARRTGR</sequence>
<keyword evidence="3" id="KW-1185">Reference proteome</keyword>
<name>A0AAE0CF92_9CHLO</name>
<comment type="caution">
    <text evidence="2">The sequence shown here is derived from an EMBL/GenBank/DDBJ whole genome shotgun (WGS) entry which is preliminary data.</text>
</comment>